<comment type="caution">
    <text evidence="1">The sequence shown here is derived from an EMBL/GenBank/DDBJ whole genome shotgun (WGS) entry which is preliminary data.</text>
</comment>
<dbReference type="OrthoDB" id="10260794at2759"/>
<accession>A0A507CBF3</accession>
<organism evidence="1 2">
    <name type="scientific">Synchytrium endobioticum</name>
    <dbReference type="NCBI Taxonomy" id="286115"/>
    <lineage>
        <taxon>Eukaryota</taxon>
        <taxon>Fungi</taxon>
        <taxon>Fungi incertae sedis</taxon>
        <taxon>Chytridiomycota</taxon>
        <taxon>Chytridiomycota incertae sedis</taxon>
        <taxon>Chytridiomycetes</taxon>
        <taxon>Synchytriales</taxon>
        <taxon>Synchytriaceae</taxon>
        <taxon>Synchytrium</taxon>
    </lineage>
</organism>
<name>A0A507CBF3_9FUNG</name>
<dbReference type="EMBL" id="QEAM01000545">
    <property type="protein sequence ID" value="TPX38910.1"/>
    <property type="molecule type" value="Genomic_DNA"/>
</dbReference>
<dbReference type="PANTHER" id="PTHR12785">
    <property type="entry name" value="SPLICING FACTOR 3B"/>
    <property type="match status" value="1"/>
</dbReference>
<protein>
    <submittedName>
        <fullName evidence="1">Uncharacterized protein</fullName>
    </submittedName>
</protein>
<dbReference type="VEuPathDB" id="FungiDB:SeMB42_g01453"/>
<dbReference type="InterPro" id="IPR052584">
    <property type="entry name" value="U2_snRNP_Complex_Component"/>
</dbReference>
<evidence type="ECO:0000313" key="2">
    <source>
        <dbReference type="Proteomes" id="UP000320475"/>
    </source>
</evidence>
<sequence>MVDVALNPENMGDGALDPELLKKKYEETLEERAAANQPEDFSDIVAEHAQKMSSKTRFRVAKRVLKKRISSSEL</sequence>
<dbReference type="AlphaFoldDB" id="A0A507CBF3"/>
<evidence type="ECO:0000313" key="1">
    <source>
        <dbReference type="EMBL" id="TPX38910.1"/>
    </source>
</evidence>
<gene>
    <name evidence="1" type="ORF">SeLEV6574_g07522</name>
</gene>
<proteinExistence type="predicted"/>
<reference evidence="1 2" key="1">
    <citation type="journal article" date="2019" name="Sci. Rep.">
        <title>Comparative genomics of chytrid fungi reveal insights into the obligate biotrophic and pathogenic lifestyle of Synchytrium endobioticum.</title>
        <authorList>
            <person name="van de Vossenberg B.T.L.H."/>
            <person name="Warris S."/>
            <person name="Nguyen H.D.T."/>
            <person name="van Gent-Pelzer M.P.E."/>
            <person name="Joly D.L."/>
            <person name="van de Geest H.C."/>
            <person name="Bonants P.J.M."/>
            <person name="Smith D.S."/>
            <person name="Levesque C.A."/>
            <person name="van der Lee T.A.J."/>
        </authorList>
    </citation>
    <scope>NUCLEOTIDE SEQUENCE [LARGE SCALE GENOMIC DNA]</scope>
    <source>
        <strain evidence="1 2">LEV6574</strain>
    </source>
</reference>
<dbReference type="Proteomes" id="UP000320475">
    <property type="component" value="Unassembled WGS sequence"/>
</dbReference>
<dbReference type="PANTHER" id="PTHR12785:SF6">
    <property type="entry name" value="SPLICING FACTOR 3B SUBUNIT 2"/>
    <property type="match status" value="1"/>
</dbReference>